<organism evidence="1 2">
    <name type="scientific">Smallanthus sonchifolius</name>
    <dbReference type="NCBI Taxonomy" id="185202"/>
    <lineage>
        <taxon>Eukaryota</taxon>
        <taxon>Viridiplantae</taxon>
        <taxon>Streptophyta</taxon>
        <taxon>Embryophyta</taxon>
        <taxon>Tracheophyta</taxon>
        <taxon>Spermatophyta</taxon>
        <taxon>Magnoliopsida</taxon>
        <taxon>eudicotyledons</taxon>
        <taxon>Gunneridae</taxon>
        <taxon>Pentapetalae</taxon>
        <taxon>asterids</taxon>
        <taxon>campanulids</taxon>
        <taxon>Asterales</taxon>
        <taxon>Asteraceae</taxon>
        <taxon>Asteroideae</taxon>
        <taxon>Heliantheae alliance</taxon>
        <taxon>Millerieae</taxon>
        <taxon>Smallanthus</taxon>
    </lineage>
</organism>
<evidence type="ECO:0000313" key="1">
    <source>
        <dbReference type="EMBL" id="KAI3827929.1"/>
    </source>
</evidence>
<sequence>MSTITHATQFHGLEDEDAPGHVSHFARICDTFNITAVSKDAIYLRLFSFSLSGHASTWLDTLPDNSITIWGDLKANRCPQHGLSDWAIVEKFYNGLTFEKHQMFNTAMGGHIMDRLEPSKCEDMFESFAQAEQQHPSTRTSNPSASSSTSSPRGLHQVTLDSRVAVALASKANEIKELKLRWRSGNNPPRFNSRQNQYGGGETGASSGSSVNTRKIEKMLENQTQLLAHLVQQDKDTRQSLDSHDTLLKNQQSTFQDLQRTVGDIAKSLKDRQEGPSSCSNASVMPVSVISQKEEEAIKEISHGTDRHIPSPEEVNKIDWRAHFAEIDAKMIEEQVDEDIVVEKLAEKAEEKKKGVEMKTP</sequence>
<dbReference type="EMBL" id="CM042018">
    <property type="protein sequence ID" value="KAI3827929.1"/>
    <property type="molecule type" value="Genomic_DNA"/>
</dbReference>
<dbReference type="Proteomes" id="UP001056120">
    <property type="component" value="Linkage Group LG01"/>
</dbReference>
<accession>A0ACB9K6U2</accession>
<protein>
    <submittedName>
        <fullName evidence="1">Uncharacterized protein</fullName>
    </submittedName>
</protein>
<keyword evidence="2" id="KW-1185">Reference proteome</keyword>
<evidence type="ECO:0000313" key="2">
    <source>
        <dbReference type="Proteomes" id="UP001056120"/>
    </source>
</evidence>
<gene>
    <name evidence="1" type="ORF">L1987_02018</name>
</gene>
<reference evidence="2" key="1">
    <citation type="journal article" date="2022" name="Mol. Ecol. Resour.">
        <title>The genomes of chicory, endive, great burdock and yacon provide insights into Asteraceae palaeo-polyploidization history and plant inulin production.</title>
        <authorList>
            <person name="Fan W."/>
            <person name="Wang S."/>
            <person name="Wang H."/>
            <person name="Wang A."/>
            <person name="Jiang F."/>
            <person name="Liu H."/>
            <person name="Zhao H."/>
            <person name="Xu D."/>
            <person name="Zhang Y."/>
        </authorList>
    </citation>
    <scope>NUCLEOTIDE SEQUENCE [LARGE SCALE GENOMIC DNA]</scope>
    <source>
        <strain evidence="2">cv. Yunnan</strain>
    </source>
</reference>
<reference evidence="1 2" key="2">
    <citation type="journal article" date="2022" name="Mol. Ecol. Resour.">
        <title>The genomes of chicory, endive, great burdock and yacon provide insights into Asteraceae paleo-polyploidization history and plant inulin production.</title>
        <authorList>
            <person name="Fan W."/>
            <person name="Wang S."/>
            <person name="Wang H."/>
            <person name="Wang A."/>
            <person name="Jiang F."/>
            <person name="Liu H."/>
            <person name="Zhao H."/>
            <person name="Xu D."/>
            <person name="Zhang Y."/>
        </authorList>
    </citation>
    <scope>NUCLEOTIDE SEQUENCE [LARGE SCALE GENOMIC DNA]</scope>
    <source>
        <strain evidence="2">cv. Yunnan</strain>
        <tissue evidence="1">Leaves</tissue>
    </source>
</reference>
<comment type="caution">
    <text evidence="1">The sequence shown here is derived from an EMBL/GenBank/DDBJ whole genome shotgun (WGS) entry which is preliminary data.</text>
</comment>
<name>A0ACB9K6U2_9ASTR</name>
<proteinExistence type="predicted"/>